<dbReference type="RefSeq" id="WP_133944334.1">
    <property type="nucleotide sequence ID" value="NZ_SOEO01000002.1"/>
</dbReference>
<dbReference type="AlphaFoldDB" id="A0A4R8I5V3"/>
<organism evidence="2 3">
    <name type="scientific">Epilithonimonas xixisoli</name>
    <dbReference type="NCBI Taxonomy" id="1476462"/>
    <lineage>
        <taxon>Bacteria</taxon>
        <taxon>Pseudomonadati</taxon>
        <taxon>Bacteroidota</taxon>
        <taxon>Flavobacteriia</taxon>
        <taxon>Flavobacteriales</taxon>
        <taxon>Weeksellaceae</taxon>
        <taxon>Chryseobacterium group</taxon>
        <taxon>Epilithonimonas</taxon>
    </lineage>
</organism>
<dbReference type="Proteomes" id="UP000295313">
    <property type="component" value="Unassembled WGS sequence"/>
</dbReference>
<reference evidence="2 3" key="1">
    <citation type="submission" date="2019-03" db="EMBL/GenBank/DDBJ databases">
        <title>Genomic Encyclopedia of Type Strains, Phase III (KMG-III): the genomes of soil and plant-associated and newly described type strains.</title>
        <authorList>
            <person name="Whitman W."/>
        </authorList>
    </citation>
    <scope>NUCLEOTIDE SEQUENCE [LARGE SCALE GENOMIC DNA]</scope>
    <source>
        <strain evidence="2 3">CGMCC 1.12802</strain>
    </source>
</reference>
<gene>
    <name evidence="2" type="ORF">B0I22_1925</name>
</gene>
<dbReference type="Pfam" id="PF05016">
    <property type="entry name" value="ParE_toxin"/>
    <property type="match status" value="1"/>
</dbReference>
<comment type="caution">
    <text evidence="2">The sequence shown here is derived from an EMBL/GenBank/DDBJ whole genome shotgun (WGS) entry which is preliminary data.</text>
</comment>
<sequence>MFEIKWTPEAEKLYFETLEYWINHNKSNSYSLKIIDEVERKEKLLAENPFIGAKIIGAKEDVRRVLVLENFSIHYRIQKTTIEIVSFWANKKDLPI</sequence>
<evidence type="ECO:0000313" key="3">
    <source>
        <dbReference type="Proteomes" id="UP000295313"/>
    </source>
</evidence>
<keyword evidence="3" id="KW-1185">Reference proteome</keyword>
<accession>A0A4R8I5V3</accession>
<keyword evidence="1" id="KW-1277">Toxin-antitoxin system</keyword>
<evidence type="ECO:0000256" key="1">
    <source>
        <dbReference type="ARBA" id="ARBA00022649"/>
    </source>
</evidence>
<dbReference type="Gene3D" id="3.30.2310.20">
    <property type="entry name" value="RelE-like"/>
    <property type="match status" value="1"/>
</dbReference>
<dbReference type="InterPro" id="IPR007712">
    <property type="entry name" value="RelE/ParE_toxin"/>
</dbReference>
<dbReference type="InterPro" id="IPR035093">
    <property type="entry name" value="RelE/ParE_toxin_dom_sf"/>
</dbReference>
<evidence type="ECO:0000313" key="2">
    <source>
        <dbReference type="EMBL" id="TDX84313.1"/>
    </source>
</evidence>
<dbReference type="OrthoDB" id="1098070at2"/>
<name>A0A4R8I5V3_9FLAO</name>
<protein>
    <submittedName>
        <fullName evidence="2">Plasmid stabilization system protein ParE</fullName>
    </submittedName>
</protein>
<proteinExistence type="predicted"/>
<dbReference type="EMBL" id="SOEO01000002">
    <property type="protein sequence ID" value="TDX84313.1"/>
    <property type="molecule type" value="Genomic_DNA"/>
</dbReference>